<evidence type="ECO:0000313" key="4">
    <source>
        <dbReference type="Proteomes" id="UP000734511"/>
    </source>
</evidence>
<evidence type="ECO:0008006" key="5">
    <source>
        <dbReference type="Google" id="ProtNLM"/>
    </source>
</evidence>
<sequence length="154" mass="15698">MSPVRRAGGATAARTPFVILVVTLLAGGLISLLLLNAAVNRDSFQLNKLQKETTGYTDEQQQLQQEVDQYGAPGSLESRARELGMVPGGNPAFLAPDGSVLGTPQRATAPPPPPSPKPTASSASPSTPPATTPPPTTPPGTTPATPTTAPPTGR</sequence>
<dbReference type="RefSeq" id="WP_167983721.1">
    <property type="nucleotide sequence ID" value="NZ_JAATEJ010000011.1"/>
</dbReference>
<evidence type="ECO:0000256" key="2">
    <source>
        <dbReference type="SAM" id="Phobius"/>
    </source>
</evidence>
<organism evidence="3 4">
    <name type="scientific">Actinacidiphila epipremni</name>
    <dbReference type="NCBI Taxonomy" id="2053013"/>
    <lineage>
        <taxon>Bacteria</taxon>
        <taxon>Bacillati</taxon>
        <taxon>Actinomycetota</taxon>
        <taxon>Actinomycetes</taxon>
        <taxon>Kitasatosporales</taxon>
        <taxon>Streptomycetaceae</taxon>
        <taxon>Actinacidiphila</taxon>
    </lineage>
</organism>
<dbReference type="EMBL" id="JAATEJ010000011">
    <property type="protein sequence ID" value="NJP44856.1"/>
    <property type="molecule type" value="Genomic_DNA"/>
</dbReference>
<keyword evidence="4" id="KW-1185">Reference proteome</keyword>
<feature type="compositionally biased region" description="Low complexity" evidence="1">
    <location>
        <begin position="142"/>
        <end position="154"/>
    </location>
</feature>
<evidence type="ECO:0000313" key="3">
    <source>
        <dbReference type="EMBL" id="NJP44856.1"/>
    </source>
</evidence>
<dbReference type="Proteomes" id="UP000734511">
    <property type="component" value="Unassembled WGS sequence"/>
</dbReference>
<protein>
    <recommendedName>
        <fullName evidence="5">Cell division protein FtsL</fullName>
    </recommendedName>
</protein>
<name>A0ABX0ZNM7_9ACTN</name>
<accession>A0ABX0ZNM7</accession>
<reference evidence="3 4" key="1">
    <citation type="submission" date="2020-03" db="EMBL/GenBank/DDBJ databases">
        <title>WGS of actinomycetes isolated from Thailand.</title>
        <authorList>
            <person name="Thawai C."/>
        </authorList>
    </citation>
    <scope>NUCLEOTIDE SEQUENCE [LARGE SCALE GENOMIC DNA]</scope>
    <source>
        <strain evidence="3 4">PRB2-1</strain>
    </source>
</reference>
<keyword evidence="2" id="KW-0472">Membrane</keyword>
<gene>
    <name evidence="3" type="ORF">HCN08_15850</name>
</gene>
<feature type="region of interest" description="Disordered" evidence="1">
    <location>
        <begin position="67"/>
        <end position="154"/>
    </location>
</feature>
<evidence type="ECO:0000256" key="1">
    <source>
        <dbReference type="SAM" id="MobiDB-lite"/>
    </source>
</evidence>
<comment type="caution">
    <text evidence="3">The sequence shown here is derived from an EMBL/GenBank/DDBJ whole genome shotgun (WGS) entry which is preliminary data.</text>
</comment>
<feature type="compositionally biased region" description="Pro residues" evidence="1">
    <location>
        <begin position="126"/>
        <end position="141"/>
    </location>
</feature>
<keyword evidence="2" id="KW-1133">Transmembrane helix</keyword>
<feature type="transmembrane region" description="Helical" evidence="2">
    <location>
        <begin position="17"/>
        <end position="39"/>
    </location>
</feature>
<keyword evidence="2" id="KW-0812">Transmembrane</keyword>
<proteinExistence type="predicted"/>